<evidence type="ECO:0000313" key="3">
    <source>
        <dbReference type="EMBL" id="BBA73731.1"/>
    </source>
</evidence>
<organism evidence="3">
    <name type="scientific">Ochrobactrum sp. PW1</name>
    <dbReference type="NCBI Taxonomy" id="1882222"/>
    <lineage>
        <taxon>Bacteria</taxon>
        <taxon>Pseudomonadati</taxon>
        <taxon>Pseudomonadota</taxon>
        <taxon>Alphaproteobacteria</taxon>
        <taxon>Hyphomicrobiales</taxon>
        <taxon>Brucellaceae</taxon>
        <taxon>Brucella/Ochrobactrum group</taxon>
        <taxon>Ochrobactrum</taxon>
    </lineage>
</organism>
<dbReference type="InterPro" id="IPR051803">
    <property type="entry name" value="TA_system_RelE-like_toxin"/>
</dbReference>
<protein>
    <submittedName>
        <fullName evidence="3">Addiction module antitoxin</fullName>
    </submittedName>
</protein>
<evidence type="ECO:0000256" key="1">
    <source>
        <dbReference type="ARBA" id="ARBA00006226"/>
    </source>
</evidence>
<dbReference type="PANTHER" id="PTHR33755">
    <property type="entry name" value="TOXIN PARE1-RELATED"/>
    <property type="match status" value="1"/>
</dbReference>
<dbReference type="AlphaFoldDB" id="A0A292GS65"/>
<evidence type="ECO:0000256" key="2">
    <source>
        <dbReference type="ARBA" id="ARBA00022649"/>
    </source>
</evidence>
<dbReference type="EMBL" id="LC171366">
    <property type="protein sequence ID" value="BBA73731.1"/>
    <property type="molecule type" value="Genomic_DNA"/>
</dbReference>
<comment type="similarity">
    <text evidence="1">Belongs to the RelE toxin family.</text>
</comment>
<dbReference type="Gene3D" id="3.30.2310.20">
    <property type="entry name" value="RelE-like"/>
    <property type="match status" value="1"/>
</dbReference>
<reference evidence="3" key="1">
    <citation type="submission" date="2016-07" db="EMBL/GenBank/DDBJ databases">
        <title>Genomics reveals synergistic degradation of pyrene by five bacteria in a mangrove sediment-derived bacterial consortium.</title>
        <authorList>
            <person name="Wanapaisan P."/>
            <person name="Vejarano F."/>
            <person name="Chakraborty J."/>
            <person name="Shintani M."/>
            <person name="Muangchinda C."/>
            <person name="Laothamteep N."/>
            <person name="Suzuki-Minakuchi C."/>
            <person name="Inoue K."/>
            <person name="Nojiri H."/>
            <person name="Pinyakong O."/>
        </authorList>
    </citation>
    <scope>NUCLEOTIDE SEQUENCE</scope>
    <source>
        <strain evidence="3">PW1</strain>
    </source>
</reference>
<proteinExistence type="inferred from homology"/>
<sequence>MKVHFTDEATNDLLRIGDYIARDNPLRALSFIDEMERECLALAASPKAFPKVPRYEKQGIRRKVHGNYLIFYRLDGEQVIVVHVLHGAMDYAAVIPES</sequence>
<dbReference type="Pfam" id="PF05016">
    <property type="entry name" value="ParE_toxin"/>
    <property type="match status" value="1"/>
</dbReference>
<accession>A0A292GS65</accession>
<dbReference type="PANTHER" id="PTHR33755:SF6">
    <property type="entry name" value="PLASMID STABILIZATION SYSTEM PROTEIN"/>
    <property type="match status" value="1"/>
</dbReference>
<keyword evidence="2" id="KW-1277">Toxin-antitoxin system</keyword>
<dbReference type="InterPro" id="IPR007712">
    <property type="entry name" value="RelE/ParE_toxin"/>
</dbReference>
<dbReference type="InterPro" id="IPR035093">
    <property type="entry name" value="RelE/ParE_toxin_dom_sf"/>
</dbReference>
<name>A0A292GS65_9HYPH</name>